<sequence length="211" mass="24236">MTLVLVIAMVAAWYWSHQWRLQQTENLTALQGQYEQLLTENQNLVEKNQTLMTELQSINQLQAIQQATDSQLQTELEAVQDELIQLNKELLFYQNITQGKVSSELQVRELHLRQNTDDPSSFHYRLVITQGKKIAKAIRGKVALTLQIKNAEQTSSRELNEHALNIRHVQVLEGTLKLTENEQPISIHVALKQGTKKLAERTFEWDATPSP</sequence>
<dbReference type="AlphaFoldDB" id="C0N361"/>
<protein>
    <submittedName>
        <fullName evidence="2">Uncharacterized protein</fullName>
    </submittedName>
</protein>
<feature type="coiled-coil region" evidence="1">
    <location>
        <begin position="27"/>
        <end position="96"/>
    </location>
</feature>
<evidence type="ECO:0000256" key="1">
    <source>
        <dbReference type="SAM" id="Coils"/>
    </source>
</evidence>
<gene>
    <name evidence="2" type="ORF">MDMS009_643</name>
</gene>
<evidence type="ECO:0000313" key="3">
    <source>
        <dbReference type="Proteomes" id="UP000004679"/>
    </source>
</evidence>
<keyword evidence="3" id="KW-1185">Reference proteome</keyword>
<keyword evidence="1" id="KW-0175">Coiled coil</keyword>
<dbReference type="InterPro" id="IPR046703">
    <property type="entry name" value="DUF6776"/>
</dbReference>
<dbReference type="HOGENOM" id="CLU_106263_0_0_6"/>
<dbReference type="Pfam" id="PF20567">
    <property type="entry name" value="DUF6776"/>
    <property type="match status" value="1"/>
</dbReference>
<dbReference type="Proteomes" id="UP000004679">
    <property type="component" value="Unassembled WGS sequence"/>
</dbReference>
<organism evidence="2 3">
    <name type="scientific">Methylophaga thiooxydans DMS010</name>
    <dbReference type="NCBI Taxonomy" id="637616"/>
    <lineage>
        <taxon>Bacteria</taxon>
        <taxon>Pseudomonadati</taxon>
        <taxon>Pseudomonadota</taxon>
        <taxon>Gammaproteobacteria</taxon>
        <taxon>Thiotrichales</taxon>
        <taxon>Piscirickettsiaceae</taxon>
        <taxon>Methylophaga</taxon>
    </lineage>
</organism>
<proteinExistence type="predicted"/>
<dbReference type="EMBL" id="GG657889">
    <property type="protein sequence ID" value="EEF80704.1"/>
    <property type="molecule type" value="Genomic_DNA"/>
</dbReference>
<accession>C0N361</accession>
<reference evidence="2 3" key="1">
    <citation type="journal article" date="2011" name="J. Bacteriol.">
        <title>Draft genome sequence of the chemolithoheterotrophic, halophilic methylotroph Methylophaga thiooxydans DMS010.</title>
        <authorList>
            <person name="Boden R."/>
            <person name="Ferriera S."/>
            <person name="Johnson J."/>
            <person name="Kelly D.P."/>
            <person name="Murrell J.C."/>
            <person name="Schafer H."/>
        </authorList>
    </citation>
    <scope>NUCLEOTIDE SEQUENCE [LARGE SCALE GENOMIC DNA]</scope>
    <source>
        <strain evidence="2 3">DMS010</strain>
    </source>
</reference>
<evidence type="ECO:0000313" key="2">
    <source>
        <dbReference type="EMBL" id="EEF80704.1"/>
    </source>
</evidence>
<name>C0N361_9GAMM</name>